<dbReference type="HOGENOM" id="CLU_037980_1_0_1"/>
<evidence type="ECO:0000313" key="3">
    <source>
        <dbReference type="Proteomes" id="UP000008370"/>
    </source>
</evidence>
<dbReference type="AlphaFoldDB" id="K5VZI4"/>
<reference evidence="2 3" key="1">
    <citation type="journal article" date="2012" name="BMC Genomics">
        <title>Comparative genomics of the white-rot fungi, Phanerochaete carnosa and P. chrysosporium, to elucidate the genetic basis of the distinct wood types they colonize.</title>
        <authorList>
            <person name="Suzuki H."/>
            <person name="MacDonald J."/>
            <person name="Syed K."/>
            <person name="Salamov A."/>
            <person name="Hori C."/>
            <person name="Aerts A."/>
            <person name="Henrissat B."/>
            <person name="Wiebenga A."/>
            <person name="vanKuyk P.A."/>
            <person name="Barry K."/>
            <person name="Lindquist E."/>
            <person name="LaButti K."/>
            <person name="Lapidus A."/>
            <person name="Lucas S."/>
            <person name="Coutinho P."/>
            <person name="Gong Y."/>
            <person name="Samejima M."/>
            <person name="Mahadevan R."/>
            <person name="Abou-Zaid M."/>
            <person name="de Vries R.P."/>
            <person name="Igarashi K."/>
            <person name="Yadav J.S."/>
            <person name="Grigoriev I.V."/>
            <person name="Master E.R."/>
        </authorList>
    </citation>
    <scope>NUCLEOTIDE SEQUENCE [LARGE SCALE GENOMIC DNA]</scope>
    <source>
        <strain evidence="2 3">HHB-10118-sp</strain>
    </source>
</reference>
<protein>
    <submittedName>
        <fullName evidence="2">Uncharacterized protein</fullName>
    </submittedName>
</protein>
<sequence>MQSEITRTRVIKVLFVAVLALLALSVLLVSRGPSANTNHLFDDMPEGDIFTSSPSPGQAGQEIPWYILPEGSYVPPYGDWAAQSWRYAADATVDLPLSSATLFFTAQGAGLTGTLNIQNDGSRGADVARVQVRMYYTAARLADAAKVLREQPAAGNNGIGIKTPNRTSQNEHMFFDVRVHLPRGTAQDPQRISNLEADLPNFAHILGDLADGVHFNRISLTGANNYISSKSLLADIAHIRTSNAAIEGHYIANSILSLNTDNGHVKTDVTLTNAGSRASTLDLRASNGQVTSTISLLSTSQDSTGGVFEVKARTSNGGIALSFPEAPLDSVQHVEAQSSIGDATVQMHKTFEGTFSLSQSFPAPVIQYDNRASDPAGTGRERNVGYQRDGSGAFVGRTTWGQPARGKGMGNVNVQTSIGNTKLIL</sequence>
<feature type="region of interest" description="Disordered" evidence="1">
    <location>
        <begin position="370"/>
        <end position="408"/>
    </location>
</feature>
<evidence type="ECO:0000256" key="1">
    <source>
        <dbReference type="SAM" id="MobiDB-lite"/>
    </source>
</evidence>
<dbReference type="InParanoid" id="K5VZI4"/>
<evidence type="ECO:0000313" key="2">
    <source>
        <dbReference type="EMBL" id="EKM52029.1"/>
    </source>
</evidence>
<dbReference type="Proteomes" id="UP000008370">
    <property type="component" value="Unassembled WGS sequence"/>
</dbReference>
<accession>K5VZI4</accession>
<dbReference type="RefSeq" id="XP_007399815.1">
    <property type="nucleotide sequence ID" value="XM_007399753.1"/>
</dbReference>
<dbReference type="OrthoDB" id="5570013at2759"/>
<keyword evidence="3" id="KW-1185">Reference proteome</keyword>
<dbReference type="EMBL" id="JH930476">
    <property type="protein sequence ID" value="EKM52029.1"/>
    <property type="molecule type" value="Genomic_DNA"/>
</dbReference>
<gene>
    <name evidence="2" type="ORF">PHACADRAFT_187392</name>
</gene>
<dbReference type="KEGG" id="pco:PHACADRAFT_187392"/>
<name>K5VZI4_PHACS</name>
<organism evidence="2 3">
    <name type="scientific">Phanerochaete carnosa (strain HHB-10118-sp)</name>
    <name type="common">White-rot fungus</name>
    <name type="synonym">Peniophora carnosa</name>
    <dbReference type="NCBI Taxonomy" id="650164"/>
    <lineage>
        <taxon>Eukaryota</taxon>
        <taxon>Fungi</taxon>
        <taxon>Dikarya</taxon>
        <taxon>Basidiomycota</taxon>
        <taxon>Agaricomycotina</taxon>
        <taxon>Agaricomycetes</taxon>
        <taxon>Polyporales</taxon>
        <taxon>Phanerochaetaceae</taxon>
        <taxon>Phanerochaete</taxon>
    </lineage>
</organism>
<proteinExistence type="predicted"/>
<dbReference type="STRING" id="650164.K5VZI4"/>
<dbReference type="GeneID" id="18910424"/>